<name>M5U9I1_9BACT</name>
<comment type="caution">
    <text evidence="3">The sequence shown here is derived from an EMBL/GenBank/DDBJ whole genome shotgun (WGS) entry which is preliminary data.</text>
</comment>
<protein>
    <submittedName>
        <fullName evidence="3">Peptidyl-tRNA hydrolase domain protein</fullName>
    </submittedName>
</protein>
<dbReference type="PANTHER" id="PTHR11075:SF54">
    <property type="entry name" value="LARGE RIBOSOMAL SUBUNIT PROTEIN ML62"/>
    <property type="match status" value="1"/>
</dbReference>
<sequence>MNLFGLDWLSTGSSEKKKITGDSMSDLSVTKRFTIPEAELSWSATRSSGPGGQNVNKVNSKVTLRWVPKTQPGFDDDWRRRFESRFSTRINREGELVLHSEKTRDQIRNLADARARLVAMLLECRLPPKKRRQTRPTLGSKKRRLEGKRRQSQKKRMRGTPGRDD</sequence>
<dbReference type="NCBIfam" id="NF006718">
    <property type="entry name" value="PRK09256.1"/>
    <property type="match status" value="1"/>
</dbReference>
<feature type="region of interest" description="Disordered" evidence="1">
    <location>
        <begin position="127"/>
        <end position="165"/>
    </location>
</feature>
<proteinExistence type="predicted"/>
<dbReference type="SUPFAM" id="SSF110916">
    <property type="entry name" value="Peptidyl-tRNA hydrolase domain-like"/>
    <property type="match status" value="1"/>
</dbReference>
<evidence type="ECO:0000313" key="4">
    <source>
        <dbReference type="Proteomes" id="UP000011885"/>
    </source>
</evidence>
<organism evidence="3 4">
    <name type="scientific">Rhodopirellula sallentina SM41</name>
    <dbReference type="NCBI Taxonomy" id="1263870"/>
    <lineage>
        <taxon>Bacteria</taxon>
        <taxon>Pseudomonadati</taxon>
        <taxon>Planctomycetota</taxon>
        <taxon>Planctomycetia</taxon>
        <taxon>Pirellulales</taxon>
        <taxon>Pirellulaceae</taxon>
        <taxon>Rhodopirellula</taxon>
    </lineage>
</organism>
<dbReference type="AlphaFoldDB" id="M5U9I1"/>
<keyword evidence="4" id="KW-1185">Reference proteome</keyword>
<dbReference type="PATRIC" id="fig|1263870.3.peg.655"/>
<dbReference type="PANTHER" id="PTHR11075">
    <property type="entry name" value="PEPTIDE CHAIN RELEASE FACTOR"/>
    <property type="match status" value="1"/>
</dbReference>
<reference evidence="3 4" key="1">
    <citation type="journal article" date="2013" name="Mar. Genomics">
        <title>Expression of sulfatases in Rhodopirellula baltica and the diversity of sulfatases in the genus Rhodopirellula.</title>
        <authorList>
            <person name="Wegner C.E."/>
            <person name="Richter-Heitmann T."/>
            <person name="Klindworth A."/>
            <person name="Klockow C."/>
            <person name="Richter M."/>
            <person name="Achstetter T."/>
            <person name="Glockner F.O."/>
            <person name="Harder J."/>
        </authorList>
    </citation>
    <scope>NUCLEOTIDE SEQUENCE [LARGE SCALE GENOMIC DNA]</scope>
    <source>
        <strain evidence="3 4">SM41</strain>
    </source>
</reference>
<evidence type="ECO:0000256" key="1">
    <source>
        <dbReference type="SAM" id="MobiDB-lite"/>
    </source>
</evidence>
<accession>M5U9I1</accession>
<dbReference type="GO" id="GO:0004045">
    <property type="term" value="F:peptidyl-tRNA hydrolase activity"/>
    <property type="evidence" value="ECO:0007669"/>
    <property type="project" value="TreeGrafter"/>
</dbReference>
<evidence type="ECO:0000259" key="2">
    <source>
        <dbReference type="PROSITE" id="PS00745"/>
    </source>
</evidence>
<evidence type="ECO:0000313" key="3">
    <source>
        <dbReference type="EMBL" id="EMI57954.1"/>
    </source>
</evidence>
<dbReference type="InterPro" id="IPR052104">
    <property type="entry name" value="Mito_Release_Factor_mL62"/>
</dbReference>
<keyword evidence="3" id="KW-0378">Hydrolase</keyword>
<dbReference type="Gene3D" id="3.30.160.20">
    <property type="match status" value="1"/>
</dbReference>
<dbReference type="Proteomes" id="UP000011885">
    <property type="component" value="Unassembled WGS sequence"/>
</dbReference>
<dbReference type="PROSITE" id="PS00745">
    <property type="entry name" value="RF_PROK_I"/>
    <property type="match status" value="1"/>
</dbReference>
<dbReference type="Pfam" id="PF00472">
    <property type="entry name" value="RF-1"/>
    <property type="match status" value="1"/>
</dbReference>
<feature type="domain" description="Prokaryotic-type class I peptide chain release factors" evidence="2">
    <location>
        <begin position="46"/>
        <end position="62"/>
    </location>
</feature>
<feature type="compositionally biased region" description="Basic residues" evidence="1">
    <location>
        <begin position="127"/>
        <end position="158"/>
    </location>
</feature>
<dbReference type="GO" id="GO:0016150">
    <property type="term" value="F:translation release factor activity, codon nonspecific"/>
    <property type="evidence" value="ECO:0007669"/>
    <property type="project" value="TreeGrafter"/>
</dbReference>
<dbReference type="InterPro" id="IPR000352">
    <property type="entry name" value="Pep_chain_release_fac_I"/>
</dbReference>
<dbReference type="EMBL" id="ANOH01000050">
    <property type="protein sequence ID" value="EMI57954.1"/>
    <property type="molecule type" value="Genomic_DNA"/>
</dbReference>
<gene>
    <name evidence="3" type="ORF">RSSM_00594</name>
</gene>